<dbReference type="KEGG" id="vg:55003823"/>
<name>A0A385UH90_9CAUD</name>
<feature type="region of interest" description="Disordered" evidence="1">
    <location>
        <begin position="38"/>
        <end position="58"/>
    </location>
</feature>
<dbReference type="EMBL" id="MH727560">
    <property type="protein sequence ID" value="AYB70526.1"/>
    <property type="molecule type" value="Genomic_DNA"/>
</dbReference>
<sequence length="58" mass="5661">MDLGGVVDDVDVAAQCAELLVAPELDGAGFFAGGFEFDVGGGPPGEDDESVGHSGHAG</sequence>
<proteinExistence type="predicted"/>
<keyword evidence="3" id="KW-1185">Reference proteome</keyword>
<organism evidence="2 3">
    <name type="scientific">Corynebacterium phage SamW</name>
    <dbReference type="NCBI Taxonomy" id="2301601"/>
    <lineage>
        <taxon>Viruses</taxon>
        <taxon>Duplodnaviria</taxon>
        <taxon>Heunggongvirae</taxon>
        <taxon>Uroviricota</taxon>
        <taxon>Caudoviricetes</taxon>
        <taxon>Samwavirus</taxon>
        <taxon>Samwavirus samW</taxon>
    </lineage>
</organism>
<dbReference type="GeneID" id="55003823"/>
<evidence type="ECO:0000313" key="2">
    <source>
        <dbReference type="EMBL" id="AYB70526.1"/>
    </source>
</evidence>
<gene>
    <name evidence="2" type="primary">44</name>
    <name evidence="2" type="ORF">SAMW_44</name>
</gene>
<evidence type="ECO:0000313" key="3">
    <source>
        <dbReference type="Proteomes" id="UP000280497"/>
    </source>
</evidence>
<dbReference type="Proteomes" id="UP000280497">
    <property type="component" value="Segment"/>
</dbReference>
<reference evidence="2 3" key="1">
    <citation type="submission" date="2018-08" db="EMBL/GenBank/DDBJ databases">
        <authorList>
            <person name="Pathak A."/>
            <person name="Staton O.A."/>
            <person name="Aldaher A.R."/>
            <person name="Baird K.M."/>
            <person name="Borah A."/>
            <person name="Haggard G.E."/>
            <person name="Meesala S."/>
            <person name="Nealy S.L."/>
            <person name="Ramdas R."/>
            <person name="Rocha M."/>
            <person name="Sristi D."/>
            <person name="Thukral S."/>
            <person name="Walls C.E."/>
            <person name="Waqas M."/>
            <person name="Williams M.R."/>
            <person name="Winters A.K."/>
            <person name="Sahawneh K.J."/>
            <person name="Monti D.L."/>
            <person name="Garlena R.A."/>
            <person name="Russell D.A."/>
            <person name="Pope W.H."/>
            <person name="Jacobs-Sera D."/>
            <person name="Hatfull G.F."/>
        </authorList>
    </citation>
    <scope>NUCLEOTIDE SEQUENCE [LARGE SCALE GENOMIC DNA]</scope>
</reference>
<evidence type="ECO:0000256" key="1">
    <source>
        <dbReference type="SAM" id="MobiDB-lite"/>
    </source>
</evidence>
<protein>
    <submittedName>
        <fullName evidence="2">Uncharacterized protein</fullName>
    </submittedName>
</protein>
<accession>A0A385UH90</accession>
<dbReference type="RefSeq" id="YP_009812753.1">
    <property type="nucleotide sequence ID" value="NC_048069.1"/>
</dbReference>